<keyword evidence="3" id="KW-1185">Reference proteome</keyword>
<dbReference type="AlphaFoldDB" id="A0AAD3ST00"/>
<reference evidence="2" key="1">
    <citation type="submission" date="2023-05" db="EMBL/GenBank/DDBJ databases">
        <title>Nepenthes gracilis genome sequencing.</title>
        <authorList>
            <person name="Fukushima K."/>
        </authorList>
    </citation>
    <scope>NUCLEOTIDE SEQUENCE</scope>
    <source>
        <strain evidence="2">SING2019-196</strain>
    </source>
</reference>
<organism evidence="2 3">
    <name type="scientific">Nepenthes gracilis</name>
    <name type="common">Slender pitcher plant</name>
    <dbReference type="NCBI Taxonomy" id="150966"/>
    <lineage>
        <taxon>Eukaryota</taxon>
        <taxon>Viridiplantae</taxon>
        <taxon>Streptophyta</taxon>
        <taxon>Embryophyta</taxon>
        <taxon>Tracheophyta</taxon>
        <taxon>Spermatophyta</taxon>
        <taxon>Magnoliopsida</taxon>
        <taxon>eudicotyledons</taxon>
        <taxon>Gunneridae</taxon>
        <taxon>Pentapetalae</taxon>
        <taxon>Caryophyllales</taxon>
        <taxon>Nepenthaceae</taxon>
        <taxon>Nepenthes</taxon>
    </lineage>
</organism>
<dbReference type="Proteomes" id="UP001279734">
    <property type="component" value="Unassembled WGS sequence"/>
</dbReference>
<proteinExistence type="predicted"/>
<protein>
    <submittedName>
        <fullName evidence="2">Uncharacterized protein</fullName>
    </submittedName>
</protein>
<dbReference type="EMBL" id="BSYO01000016">
    <property type="protein sequence ID" value="GMH16136.1"/>
    <property type="molecule type" value="Genomic_DNA"/>
</dbReference>
<evidence type="ECO:0000313" key="2">
    <source>
        <dbReference type="EMBL" id="GMH16136.1"/>
    </source>
</evidence>
<sequence>MSRGLQDHSLVPDLKLSPQEGDCAASGENSTCGPGPVSSSPLANVDAPSAPGAECSAAGLIGTTRTNGAIITSLSDASGRKIYDNGASHEAAVETQLGSLSSAGLDGECYVVPVPLEHDVSCIFSGSGVQSPEAQRGEGLDSRVMSNECSDHYAALKMVCTAEALLFVAFGRGAAFDRAVVISTNGILDDDPPSVALGNDDFGGALCLELVRVVVNILLSFWVVKLCPLAAQQLVAVGLEKAPASCSSFTADSRGLDALRLDVDHEQPNAASGD</sequence>
<feature type="compositionally biased region" description="Polar residues" evidence="1">
    <location>
        <begin position="27"/>
        <end position="42"/>
    </location>
</feature>
<name>A0AAD3ST00_NEPGR</name>
<comment type="caution">
    <text evidence="2">The sequence shown here is derived from an EMBL/GenBank/DDBJ whole genome shotgun (WGS) entry which is preliminary data.</text>
</comment>
<accession>A0AAD3ST00</accession>
<evidence type="ECO:0000256" key="1">
    <source>
        <dbReference type="SAM" id="MobiDB-lite"/>
    </source>
</evidence>
<gene>
    <name evidence="2" type="ORF">Nepgr_017977</name>
</gene>
<feature type="region of interest" description="Disordered" evidence="1">
    <location>
        <begin position="1"/>
        <end position="49"/>
    </location>
</feature>
<evidence type="ECO:0000313" key="3">
    <source>
        <dbReference type="Proteomes" id="UP001279734"/>
    </source>
</evidence>